<evidence type="ECO:0000256" key="11">
    <source>
        <dbReference type="ARBA" id="ARBA00023049"/>
    </source>
</evidence>
<feature type="transmembrane region" description="Helical" evidence="14">
    <location>
        <begin position="48"/>
        <end position="68"/>
    </location>
</feature>
<sequence length="366" mass="38345">MFGTTLPLGRIAGIRIRAHWSVVIVLAMLAWVLGSSVLPASVPGYSSLAYGLASLLFAVCFLGGLLAHELTHSFIARRFGLEVDGITLWALGGVAQLKGEPPSPKADLLVAAGGPAMSALIGGACLGASYLFDDGSTPLLLIAGLAWLGVTNLFLAGFNLLPGTPLDGGRVLRSAVWRATGNRAKAVAVAARCGQVLGVLLIAAGIAELVFWRQTTGLWLAVIGLFLISSARSELNAERARGRLVTILVRTVMDSRPTLAPGWWPIDAFLQQLGPNPRRRVFCVMSEQNQLIGLTSLAELNGLAGTGGGGLRIADVCRDAPRQVGPDEPLLQALSGISLRPGLDLLAVLDDDRLIGVVDADDLVRS</sequence>
<keyword evidence="6 14" id="KW-0479">Metal-binding</keyword>
<keyword evidence="3 14" id="KW-1003">Cell membrane</keyword>
<evidence type="ECO:0000256" key="10">
    <source>
        <dbReference type="ARBA" id="ARBA00022989"/>
    </source>
</evidence>
<evidence type="ECO:0000259" key="18">
    <source>
        <dbReference type="Pfam" id="PF02163"/>
    </source>
</evidence>
<evidence type="ECO:0000256" key="4">
    <source>
        <dbReference type="ARBA" id="ARBA00022670"/>
    </source>
</evidence>
<dbReference type="Pfam" id="PF00571">
    <property type="entry name" value="CBS"/>
    <property type="match status" value="1"/>
</dbReference>
<evidence type="ECO:0000256" key="13">
    <source>
        <dbReference type="ARBA" id="ARBA00023136"/>
    </source>
</evidence>
<dbReference type="InterPro" id="IPR016483">
    <property type="entry name" value="UCP006404_Pept_M50_CBS"/>
</dbReference>
<feature type="active site" evidence="15">
    <location>
        <position position="69"/>
    </location>
</feature>
<dbReference type="PIRSF" id="PIRSF006404">
    <property type="entry name" value="UCP006404_Pept_M50_CBS"/>
    <property type="match status" value="1"/>
</dbReference>
<evidence type="ECO:0000256" key="2">
    <source>
        <dbReference type="ARBA" id="ARBA00007931"/>
    </source>
</evidence>
<keyword evidence="13 14" id="KW-0472">Membrane</keyword>
<dbReference type="Proteomes" id="UP000319263">
    <property type="component" value="Chromosome"/>
</dbReference>
<evidence type="ECO:0000313" key="20">
    <source>
        <dbReference type="Proteomes" id="UP000319263"/>
    </source>
</evidence>
<organism evidence="19 20">
    <name type="scientific">Microlunatus elymi</name>
    <dbReference type="NCBI Taxonomy" id="2596828"/>
    <lineage>
        <taxon>Bacteria</taxon>
        <taxon>Bacillati</taxon>
        <taxon>Actinomycetota</taxon>
        <taxon>Actinomycetes</taxon>
        <taxon>Propionibacteriales</taxon>
        <taxon>Propionibacteriaceae</taxon>
        <taxon>Microlunatus</taxon>
    </lineage>
</organism>
<keyword evidence="4 14" id="KW-0645">Protease</keyword>
<feature type="transmembrane region" description="Helical" evidence="14">
    <location>
        <begin position="20"/>
        <end position="42"/>
    </location>
</feature>
<evidence type="ECO:0000256" key="3">
    <source>
        <dbReference type="ARBA" id="ARBA00022475"/>
    </source>
</evidence>
<dbReference type="AlphaFoldDB" id="A0A516PU67"/>
<feature type="domain" description="CBS" evidence="17">
    <location>
        <begin position="313"/>
        <end position="365"/>
    </location>
</feature>
<evidence type="ECO:0000259" key="17">
    <source>
        <dbReference type="Pfam" id="PF00571"/>
    </source>
</evidence>
<keyword evidence="11 14" id="KW-0482">Metalloprotease</keyword>
<dbReference type="Gene3D" id="3.10.580.10">
    <property type="entry name" value="CBS-domain"/>
    <property type="match status" value="1"/>
</dbReference>
<comment type="similarity">
    <text evidence="2 14">Belongs to the peptidase M50B family.</text>
</comment>
<evidence type="ECO:0000256" key="12">
    <source>
        <dbReference type="ARBA" id="ARBA00023122"/>
    </source>
</evidence>
<keyword evidence="10 14" id="KW-1133">Transmembrane helix</keyword>
<feature type="domain" description="Peptidase M50" evidence="18">
    <location>
        <begin position="57"/>
        <end position="129"/>
    </location>
</feature>
<dbReference type="GO" id="GO:0006508">
    <property type="term" value="P:proteolysis"/>
    <property type="evidence" value="ECO:0007669"/>
    <property type="project" value="UniProtKB-KW"/>
</dbReference>
<evidence type="ECO:0000256" key="7">
    <source>
        <dbReference type="ARBA" id="ARBA00022737"/>
    </source>
</evidence>
<gene>
    <name evidence="19" type="ORF">FOE78_00930</name>
</gene>
<evidence type="ECO:0000256" key="14">
    <source>
        <dbReference type="PIRNR" id="PIRNR006404"/>
    </source>
</evidence>
<keyword evidence="20" id="KW-1185">Reference proteome</keyword>
<dbReference type="PANTHER" id="PTHR39188">
    <property type="entry name" value="MEMBRANE-ASSOCIATED ZINC METALLOPROTEASE M50B"/>
    <property type="match status" value="1"/>
</dbReference>
<dbReference type="OrthoDB" id="9781963at2"/>
<feature type="transmembrane region" description="Helical" evidence="14">
    <location>
        <begin position="218"/>
        <end position="235"/>
    </location>
</feature>
<evidence type="ECO:0000256" key="15">
    <source>
        <dbReference type="PIRSR" id="PIRSR006404-1"/>
    </source>
</evidence>
<dbReference type="GO" id="GO:0008237">
    <property type="term" value="F:metallopeptidase activity"/>
    <property type="evidence" value="ECO:0007669"/>
    <property type="project" value="UniProtKB-UniRule"/>
</dbReference>
<feature type="binding site" evidence="16">
    <location>
        <position position="167"/>
    </location>
    <ligand>
        <name>Zn(2+)</name>
        <dbReference type="ChEBI" id="CHEBI:29105"/>
        <note>catalytic</note>
    </ligand>
</feature>
<evidence type="ECO:0000313" key="19">
    <source>
        <dbReference type="EMBL" id="QDP94670.1"/>
    </source>
</evidence>
<dbReference type="InterPro" id="IPR008915">
    <property type="entry name" value="Peptidase_M50"/>
</dbReference>
<dbReference type="PANTHER" id="PTHR39188:SF3">
    <property type="entry name" value="STAGE IV SPORULATION PROTEIN FB"/>
    <property type="match status" value="1"/>
</dbReference>
<dbReference type="CDD" id="cd06164">
    <property type="entry name" value="S2P-M50_SpoIVFB_CBS"/>
    <property type="match status" value="1"/>
</dbReference>
<dbReference type="EMBL" id="CP041692">
    <property type="protein sequence ID" value="QDP94670.1"/>
    <property type="molecule type" value="Genomic_DNA"/>
</dbReference>
<dbReference type="InterPro" id="IPR000644">
    <property type="entry name" value="CBS_dom"/>
</dbReference>
<feature type="transmembrane region" description="Helical" evidence="14">
    <location>
        <begin position="193"/>
        <end position="212"/>
    </location>
</feature>
<keyword evidence="8 14" id="KW-0378">Hydrolase</keyword>
<dbReference type="Pfam" id="PF02163">
    <property type="entry name" value="Peptidase_M50"/>
    <property type="match status" value="2"/>
</dbReference>
<protein>
    <recommendedName>
        <fullName evidence="14">Zinc metalloprotease</fullName>
    </recommendedName>
</protein>
<proteinExistence type="inferred from homology"/>
<comment type="subcellular location">
    <subcellularLocation>
        <location evidence="1 14">Cell membrane</location>
        <topology evidence="1 14">Multi-pass membrane protein</topology>
    </subcellularLocation>
</comment>
<feature type="binding site" evidence="16">
    <location>
        <position position="72"/>
    </location>
    <ligand>
        <name>Zn(2+)</name>
        <dbReference type="ChEBI" id="CHEBI:29105"/>
        <note>catalytic</note>
    </ligand>
</feature>
<dbReference type="RefSeq" id="WP_143984659.1">
    <property type="nucleotide sequence ID" value="NZ_CP041692.1"/>
</dbReference>
<keyword evidence="9 14" id="KW-0862">Zinc</keyword>
<evidence type="ECO:0000256" key="1">
    <source>
        <dbReference type="ARBA" id="ARBA00004651"/>
    </source>
</evidence>
<comment type="cofactor">
    <cofactor evidence="14 16">
        <name>Zn(2+)</name>
        <dbReference type="ChEBI" id="CHEBI:29105"/>
    </cofactor>
    <text evidence="14 16">Binds 1 zinc ion per subunit.</text>
</comment>
<dbReference type="GO" id="GO:0046872">
    <property type="term" value="F:metal ion binding"/>
    <property type="evidence" value="ECO:0007669"/>
    <property type="project" value="UniProtKB-UniRule"/>
</dbReference>
<evidence type="ECO:0000256" key="8">
    <source>
        <dbReference type="ARBA" id="ARBA00022801"/>
    </source>
</evidence>
<dbReference type="InterPro" id="IPR046342">
    <property type="entry name" value="CBS_dom_sf"/>
</dbReference>
<keyword evidence="7" id="KW-0677">Repeat</keyword>
<feature type="transmembrane region" description="Helical" evidence="14">
    <location>
        <begin position="108"/>
        <end position="132"/>
    </location>
</feature>
<keyword evidence="5 14" id="KW-0812">Transmembrane</keyword>
<keyword evidence="12" id="KW-0129">CBS domain</keyword>
<reference evidence="19 20" key="1">
    <citation type="submission" date="2019-07" db="EMBL/GenBank/DDBJ databases">
        <title>Microlunatus dokdonensis sp. nov. isolated from the rhizospheric soil of the wild plant Elymus tsukushiensis.</title>
        <authorList>
            <person name="Ghim S.-Y."/>
            <person name="Hwang Y.-J."/>
            <person name="Son J.-S."/>
            <person name="Shin J.-H."/>
        </authorList>
    </citation>
    <scope>NUCLEOTIDE SEQUENCE [LARGE SCALE GENOMIC DNA]</scope>
    <source>
        <strain evidence="19 20">KUDC0627</strain>
    </source>
</reference>
<evidence type="ECO:0000256" key="16">
    <source>
        <dbReference type="PIRSR" id="PIRSR006404-2"/>
    </source>
</evidence>
<evidence type="ECO:0000256" key="6">
    <source>
        <dbReference type="ARBA" id="ARBA00022723"/>
    </source>
</evidence>
<name>A0A516PU67_9ACTN</name>
<feature type="binding site" evidence="16">
    <location>
        <position position="68"/>
    </location>
    <ligand>
        <name>Zn(2+)</name>
        <dbReference type="ChEBI" id="CHEBI:29105"/>
        <note>catalytic</note>
    </ligand>
</feature>
<evidence type="ECO:0000256" key="9">
    <source>
        <dbReference type="ARBA" id="ARBA00022833"/>
    </source>
</evidence>
<feature type="domain" description="Peptidase M50" evidence="18">
    <location>
        <begin position="142"/>
        <end position="200"/>
    </location>
</feature>
<dbReference type="GO" id="GO:0005886">
    <property type="term" value="C:plasma membrane"/>
    <property type="evidence" value="ECO:0007669"/>
    <property type="project" value="UniProtKB-SubCell"/>
</dbReference>
<feature type="transmembrane region" description="Helical" evidence="14">
    <location>
        <begin position="138"/>
        <end position="161"/>
    </location>
</feature>
<accession>A0A516PU67</accession>
<evidence type="ECO:0000256" key="5">
    <source>
        <dbReference type="ARBA" id="ARBA00022692"/>
    </source>
</evidence>
<dbReference type="SUPFAM" id="SSF54631">
    <property type="entry name" value="CBS-domain pair"/>
    <property type="match status" value="1"/>
</dbReference>
<dbReference type="KEGG" id="mik:FOE78_00930"/>